<organism evidence="3 4">
    <name type="scientific">[Clostridium] polysaccharolyticum</name>
    <dbReference type="NCBI Taxonomy" id="29364"/>
    <lineage>
        <taxon>Bacteria</taxon>
        <taxon>Bacillati</taxon>
        <taxon>Bacillota</taxon>
        <taxon>Clostridia</taxon>
        <taxon>Lachnospirales</taxon>
        <taxon>Lachnospiraceae</taxon>
    </lineage>
</organism>
<name>A0A1H9Y189_9FIRM</name>
<accession>A0A1H9Y189</accession>
<keyword evidence="2" id="KW-0812">Transmembrane</keyword>
<keyword evidence="2" id="KW-0472">Membrane</keyword>
<reference evidence="3 4" key="1">
    <citation type="submission" date="2016-10" db="EMBL/GenBank/DDBJ databases">
        <authorList>
            <person name="de Groot N.N."/>
        </authorList>
    </citation>
    <scope>NUCLEOTIDE SEQUENCE [LARGE SCALE GENOMIC DNA]</scope>
    <source>
        <strain evidence="3 4">DSM 1801</strain>
    </source>
</reference>
<evidence type="ECO:0000313" key="4">
    <source>
        <dbReference type="Proteomes" id="UP000199800"/>
    </source>
</evidence>
<dbReference type="Proteomes" id="UP000199800">
    <property type="component" value="Unassembled WGS sequence"/>
</dbReference>
<feature type="compositionally biased region" description="Basic and acidic residues" evidence="1">
    <location>
        <begin position="37"/>
        <end position="59"/>
    </location>
</feature>
<dbReference type="STRING" id="29364.SAMN04487772_10150"/>
<feature type="transmembrane region" description="Helical" evidence="2">
    <location>
        <begin position="68"/>
        <end position="91"/>
    </location>
</feature>
<gene>
    <name evidence="3" type="ORF">SAMN04487772_10150</name>
</gene>
<evidence type="ECO:0000256" key="1">
    <source>
        <dbReference type="SAM" id="MobiDB-lite"/>
    </source>
</evidence>
<feature type="region of interest" description="Disordered" evidence="1">
    <location>
        <begin position="22"/>
        <end position="59"/>
    </location>
</feature>
<keyword evidence="2" id="KW-1133">Transmembrane helix</keyword>
<dbReference type="AlphaFoldDB" id="A0A1H9Y189"/>
<proteinExistence type="predicted"/>
<evidence type="ECO:0008006" key="5">
    <source>
        <dbReference type="Google" id="ProtNLM"/>
    </source>
</evidence>
<protein>
    <recommendedName>
        <fullName evidence="5">Cell division protein FtsL</fullName>
    </recommendedName>
</protein>
<dbReference type="EMBL" id="FOHN01000001">
    <property type="protein sequence ID" value="SES62390.1"/>
    <property type="molecule type" value="Genomic_DNA"/>
</dbReference>
<dbReference type="OrthoDB" id="2051525at2"/>
<evidence type="ECO:0000256" key="2">
    <source>
        <dbReference type="SAM" id="Phobius"/>
    </source>
</evidence>
<dbReference type="RefSeq" id="WP_092474754.1">
    <property type="nucleotide sequence ID" value="NZ_FOHN01000001.1"/>
</dbReference>
<evidence type="ECO:0000313" key="3">
    <source>
        <dbReference type="EMBL" id="SES62390.1"/>
    </source>
</evidence>
<keyword evidence="4" id="KW-1185">Reference proteome</keyword>
<sequence length="186" mass="22013">MKERNYANNRYVIEGSSVRKLHGNTSRPSYEESMNEWLERRERKQRQRRSEEARKRRLQREQETRMDLITFIFLTGAVICTFYVCASYIGVRSQVTNTSKKIAAIESEIISIKNTNQIELEKVQDSPDLAYVYKVATKELGMVHPKSNQVIEYQQVKSDYLKQYEDIPEQKEENIVKKIVKKLKKN</sequence>